<keyword evidence="1" id="KW-0472">Membrane</keyword>
<reference evidence="3" key="1">
    <citation type="submission" date="2016-10" db="EMBL/GenBank/DDBJ databases">
        <authorList>
            <person name="Varghese N."/>
            <person name="Submissions S."/>
        </authorList>
    </citation>
    <scope>NUCLEOTIDE SEQUENCE [LARGE SCALE GENOMIC DNA]</scope>
    <source>
        <strain evidence="3">DSM 45789</strain>
    </source>
</reference>
<evidence type="ECO:0000256" key="1">
    <source>
        <dbReference type="SAM" id="Phobius"/>
    </source>
</evidence>
<dbReference type="EMBL" id="FPAA01000006">
    <property type="protein sequence ID" value="SFS71261.1"/>
    <property type="molecule type" value="Genomic_DNA"/>
</dbReference>
<dbReference type="Proteomes" id="UP000198660">
    <property type="component" value="Unassembled WGS sequence"/>
</dbReference>
<keyword evidence="1" id="KW-1133">Transmembrane helix</keyword>
<dbReference type="RefSeq" id="WP_176392003.1">
    <property type="nucleotide sequence ID" value="NZ_FPAA01000006.1"/>
</dbReference>
<evidence type="ECO:0000313" key="2">
    <source>
        <dbReference type="EMBL" id="SFS71261.1"/>
    </source>
</evidence>
<name>A0A1I6S2S4_9BACL</name>
<proteinExistence type="predicted"/>
<organism evidence="2 3">
    <name type="scientific">Marininema halotolerans</name>
    <dbReference type="NCBI Taxonomy" id="1155944"/>
    <lineage>
        <taxon>Bacteria</taxon>
        <taxon>Bacillati</taxon>
        <taxon>Bacillota</taxon>
        <taxon>Bacilli</taxon>
        <taxon>Bacillales</taxon>
        <taxon>Thermoactinomycetaceae</taxon>
        <taxon>Marininema</taxon>
    </lineage>
</organism>
<keyword evidence="1" id="KW-0812">Transmembrane</keyword>
<protein>
    <submittedName>
        <fullName evidence="2">Uncharacterized protein</fullName>
    </submittedName>
</protein>
<keyword evidence="3" id="KW-1185">Reference proteome</keyword>
<evidence type="ECO:0000313" key="3">
    <source>
        <dbReference type="Proteomes" id="UP000198660"/>
    </source>
</evidence>
<sequence length="45" mass="5065">MNNKNVMDQEKERLQKERWILLTLACCAVTFAGLVLVCGIALISK</sequence>
<dbReference type="AlphaFoldDB" id="A0A1I6S2S4"/>
<accession>A0A1I6S2S4</accession>
<gene>
    <name evidence="2" type="ORF">SAMN05444972_106109</name>
</gene>
<feature type="transmembrane region" description="Helical" evidence="1">
    <location>
        <begin position="20"/>
        <end position="43"/>
    </location>
</feature>